<name>H2Z012_CIOSA</name>
<feature type="region of interest" description="Disordered" evidence="1">
    <location>
        <begin position="39"/>
        <end position="98"/>
    </location>
</feature>
<feature type="compositionally biased region" description="Basic and acidic residues" evidence="1">
    <location>
        <begin position="117"/>
        <end position="133"/>
    </location>
</feature>
<dbReference type="InParanoid" id="H2Z012"/>
<evidence type="ECO:0000313" key="2">
    <source>
        <dbReference type="Ensembl" id="ENSCSAVP00000010924.1"/>
    </source>
</evidence>
<dbReference type="Proteomes" id="UP000007875">
    <property type="component" value="Unassembled WGS sequence"/>
</dbReference>
<feature type="compositionally biased region" description="Polar residues" evidence="1">
    <location>
        <begin position="39"/>
        <end position="55"/>
    </location>
</feature>
<feature type="region of interest" description="Disordered" evidence="1">
    <location>
        <begin position="117"/>
        <end position="156"/>
    </location>
</feature>
<evidence type="ECO:0000256" key="1">
    <source>
        <dbReference type="SAM" id="MobiDB-lite"/>
    </source>
</evidence>
<dbReference type="GeneTree" id="ENSGT00530000068398"/>
<sequence>NPVVALTRVRLKDTPRRFSCEAPVRARPVPTIKPIVQTQSLEKSVSKQPAISSPKVSFRPDSSFKAFTPLESGPTTKEQPRTSKDIEKSAPKPIQPTKAFTVISQVTIERKKTAERKEILKEKTNDSNDKVPPVDKNSSKANSDGDIGGNSETEASDLRPLGKTISALYARIMKTDVGTRVVFKEVQSFATPAKVREDVPQDMVVSWVAGIVVHAFTFDLLKLIRTQGIPDSDSCMHKVELDFVRVLLSVDKVRRELTGQPSLVKTTVVPTIMRMICKYGHALHSSESMFPPDSPVFGILSPILIKSMLPLPYLHSVTRIMCSLCRMVGSGR</sequence>
<reference evidence="3" key="1">
    <citation type="submission" date="2003-08" db="EMBL/GenBank/DDBJ databases">
        <authorList>
            <person name="Birren B."/>
            <person name="Nusbaum C."/>
            <person name="Abebe A."/>
            <person name="Abouelleil A."/>
            <person name="Adekoya E."/>
            <person name="Ait-zahra M."/>
            <person name="Allen N."/>
            <person name="Allen T."/>
            <person name="An P."/>
            <person name="Anderson M."/>
            <person name="Anderson S."/>
            <person name="Arachchi H."/>
            <person name="Armbruster J."/>
            <person name="Bachantsang P."/>
            <person name="Baldwin J."/>
            <person name="Barry A."/>
            <person name="Bayul T."/>
            <person name="Blitshsteyn B."/>
            <person name="Bloom T."/>
            <person name="Blye J."/>
            <person name="Boguslavskiy L."/>
            <person name="Borowsky M."/>
            <person name="Boukhgalter B."/>
            <person name="Brunache A."/>
            <person name="Butler J."/>
            <person name="Calixte N."/>
            <person name="Calvo S."/>
            <person name="Camarata J."/>
            <person name="Campo K."/>
            <person name="Chang J."/>
            <person name="Cheshatsang Y."/>
            <person name="Citroen M."/>
            <person name="Collymore A."/>
            <person name="Considine T."/>
            <person name="Cook A."/>
            <person name="Cooke P."/>
            <person name="Corum B."/>
            <person name="Cuomo C."/>
            <person name="David R."/>
            <person name="Dawoe T."/>
            <person name="Degray S."/>
            <person name="Dodge S."/>
            <person name="Dooley K."/>
            <person name="Dorje P."/>
            <person name="Dorjee K."/>
            <person name="Dorris L."/>
            <person name="Duffey N."/>
            <person name="Dupes A."/>
            <person name="Elkins T."/>
            <person name="Engels R."/>
            <person name="Erickson J."/>
            <person name="Farina A."/>
            <person name="Faro S."/>
            <person name="Ferreira P."/>
            <person name="Fischer H."/>
            <person name="Fitzgerald M."/>
            <person name="Foley K."/>
            <person name="Gage D."/>
            <person name="Galagan J."/>
            <person name="Gearin G."/>
            <person name="Gnerre S."/>
            <person name="Gnirke A."/>
            <person name="Goyette A."/>
            <person name="Graham J."/>
            <person name="Grandbois E."/>
            <person name="Gyaltsen K."/>
            <person name="Hafez N."/>
            <person name="Hagopian D."/>
            <person name="Hagos B."/>
            <person name="Hall J."/>
            <person name="Hatcher B."/>
            <person name="Heller A."/>
            <person name="Higgins H."/>
            <person name="Honan T."/>
            <person name="Horn A."/>
            <person name="Houde N."/>
            <person name="Hughes L."/>
            <person name="Hulme W."/>
            <person name="Husby E."/>
            <person name="Iliev I."/>
            <person name="Jaffe D."/>
            <person name="Jones C."/>
            <person name="Kamal M."/>
            <person name="Kamat A."/>
            <person name="Kamvysselis M."/>
            <person name="Karlsson E."/>
            <person name="Kells C."/>
            <person name="Kieu A."/>
            <person name="Kisner P."/>
            <person name="Kodira C."/>
            <person name="Kulbokas E."/>
            <person name="Labutti K."/>
            <person name="Lama D."/>
            <person name="Landers T."/>
            <person name="Leger J."/>
            <person name="Levine S."/>
            <person name="Lewis D."/>
            <person name="Lewis T."/>
            <person name="Lindblad-toh K."/>
            <person name="Liu X."/>
            <person name="Lokyitsang T."/>
            <person name="Lokyitsang Y."/>
            <person name="Lucien O."/>
            <person name="Lui A."/>
            <person name="Ma L.J."/>
            <person name="Mabbitt R."/>
            <person name="Macdonald J."/>
            <person name="Maclean C."/>
            <person name="Major J."/>
            <person name="Manning J."/>
            <person name="Marabella R."/>
            <person name="Maru K."/>
            <person name="Matthews C."/>
            <person name="Mauceli E."/>
            <person name="Mccarthy M."/>
            <person name="Mcdonough S."/>
            <person name="Mcghee T."/>
            <person name="Meldrim J."/>
            <person name="Meneus L."/>
            <person name="Mesirov J."/>
            <person name="Mihalev A."/>
            <person name="Mihova T."/>
            <person name="Mikkelsen T."/>
            <person name="Mlenga V."/>
            <person name="Moru K."/>
            <person name="Mozes J."/>
            <person name="Mulrain L."/>
            <person name="Munson G."/>
            <person name="Naylor J."/>
            <person name="Newes C."/>
            <person name="Nguyen C."/>
            <person name="Nguyen N."/>
            <person name="Nguyen T."/>
            <person name="Nicol R."/>
            <person name="Nielsen C."/>
            <person name="Nizzari M."/>
            <person name="Norbu C."/>
            <person name="Norbu N."/>
            <person name="O'donnell P."/>
            <person name="Okoawo O."/>
            <person name="O'leary S."/>
            <person name="Omotosho B."/>
            <person name="O'neill K."/>
            <person name="Osman S."/>
            <person name="Parker S."/>
            <person name="Perrin D."/>
            <person name="Phunkhang P."/>
            <person name="Piqani B."/>
            <person name="Purcell S."/>
            <person name="Rachupka T."/>
            <person name="Ramasamy U."/>
            <person name="Rameau R."/>
            <person name="Ray V."/>
            <person name="Raymond C."/>
            <person name="Retta R."/>
            <person name="Richardson S."/>
            <person name="Rise C."/>
            <person name="Rodriguez J."/>
            <person name="Rogers J."/>
            <person name="Rogov P."/>
            <person name="Rutman M."/>
            <person name="Schupbach R."/>
            <person name="Seaman C."/>
            <person name="Settipalli S."/>
            <person name="Sharpe T."/>
            <person name="Sheridan J."/>
            <person name="Sherpa N."/>
            <person name="Shi J."/>
            <person name="Smirnov S."/>
            <person name="Smith C."/>
            <person name="Sougnez C."/>
            <person name="Spencer B."/>
            <person name="Stalker J."/>
            <person name="Stange-thomann N."/>
            <person name="Stavropoulos S."/>
            <person name="Stetson K."/>
            <person name="Stone C."/>
            <person name="Stone S."/>
            <person name="Stubbs M."/>
            <person name="Talamas J."/>
            <person name="Tchuinga P."/>
            <person name="Tenzing P."/>
            <person name="Tesfaye S."/>
            <person name="Theodore J."/>
            <person name="Thoulutsang Y."/>
            <person name="Topham K."/>
            <person name="Towey S."/>
            <person name="Tsamla T."/>
            <person name="Tsomo N."/>
            <person name="Vallee D."/>
            <person name="Vassiliev H."/>
            <person name="Venkataraman V."/>
            <person name="Vinson J."/>
            <person name="Vo A."/>
            <person name="Wade C."/>
            <person name="Wang S."/>
            <person name="Wangchuk T."/>
            <person name="Wangdi T."/>
            <person name="Whittaker C."/>
            <person name="Wilkinson J."/>
            <person name="Wu Y."/>
            <person name="Wyman D."/>
            <person name="Yadav S."/>
            <person name="Yang S."/>
            <person name="Yang X."/>
            <person name="Yeager S."/>
            <person name="Yee E."/>
            <person name="Young G."/>
            <person name="Zainoun J."/>
            <person name="Zembeck L."/>
            <person name="Zimmer A."/>
            <person name="Zody M."/>
            <person name="Lander E."/>
        </authorList>
    </citation>
    <scope>NUCLEOTIDE SEQUENCE [LARGE SCALE GENOMIC DNA]</scope>
</reference>
<reference evidence="2" key="2">
    <citation type="submission" date="2025-08" db="UniProtKB">
        <authorList>
            <consortium name="Ensembl"/>
        </authorList>
    </citation>
    <scope>IDENTIFICATION</scope>
</reference>
<keyword evidence="3" id="KW-1185">Reference proteome</keyword>
<reference evidence="2" key="3">
    <citation type="submission" date="2025-09" db="UniProtKB">
        <authorList>
            <consortium name="Ensembl"/>
        </authorList>
    </citation>
    <scope>IDENTIFICATION</scope>
</reference>
<dbReference type="AlphaFoldDB" id="H2Z012"/>
<accession>H2Z012</accession>
<evidence type="ECO:0000313" key="3">
    <source>
        <dbReference type="Proteomes" id="UP000007875"/>
    </source>
</evidence>
<feature type="compositionally biased region" description="Basic and acidic residues" evidence="1">
    <location>
        <begin position="78"/>
        <end position="90"/>
    </location>
</feature>
<dbReference type="Ensembl" id="ENSCSAVT00000011055.1">
    <property type="protein sequence ID" value="ENSCSAVP00000010924.1"/>
    <property type="gene ID" value="ENSCSAVG00000006397.1"/>
</dbReference>
<proteinExistence type="predicted"/>
<organism evidence="2 3">
    <name type="scientific">Ciona savignyi</name>
    <name type="common">Pacific transparent sea squirt</name>
    <dbReference type="NCBI Taxonomy" id="51511"/>
    <lineage>
        <taxon>Eukaryota</taxon>
        <taxon>Metazoa</taxon>
        <taxon>Chordata</taxon>
        <taxon>Tunicata</taxon>
        <taxon>Ascidiacea</taxon>
        <taxon>Phlebobranchia</taxon>
        <taxon>Cionidae</taxon>
        <taxon>Ciona</taxon>
    </lineage>
</organism>
<protein>
    <submittedName>
        <fullName evidence="2">Uncharacterized protein</fullName>
    </submittedName>
</protein>
<dbReference type="HOGENOM" id="CLU_838208_0_0_1"/>